<proteinExistence type="inferred from homology"/>
<feature type="compositionally biased region" description="Basic and acidic residues" evidence="3">
    <location>
        <begin position="1"/>
        <end position="11"/>
    </location>
</feature>
<comment type="similarity">
    <text evidence="1 2">Belongs to the phospholipid scramblase family.</text>
</comment>
<keyword evidence="5" id="KW-1185">Reference proteome</keyword>
<comment type="cofactor">
    <cofactor evidence="2">
        <name>Ca(2+)</name>
        <dbReference type="ChEBI" id="CHEBI:29108"/>
    </cofactor>
</comment>
<evidence type="ECO:0000313" key="5">
    <source>
        <dbReference type="Proteomes" id="UP000653454"/>
    </source>
</evidence>
<evidence type="ECO:0000256" key="3">
    <source>
        <dbReference type="SAM" id="MobiDB-lite"/>
    </source>
</evidence>
<organism evidence="4 5">
    <name type="scientific">Plutella xylostella</name>
    <name type="common">Diamondback moth</name>
    <name type="synonym">Plutella maculipennis</name>
    <dbReference type="NCBI Taxonomy" id="51655"/>
    <lineage>
        <taxon>Eukaryota</taxon>
        <taxon>Metazoa</taxon>
        <taxon>Ecdysozoa</taxon>
        <taxon>Arthropoda</taxon>
        <taxon>Hexapoda</taxon>
        <taxon>Insecta</taxon>
        <taxon>Pterygota</taxon>
        <taxon>Neoptera</taxon>
        <taxon>Endopterygota</taxon>
        <taxon>Lepidoptera</taxon>
        <taxon>Glossata</taxon>
        <taxon>Ditrysia</taxon>
        <taxon>Yponomeutoidea</taxon>
        <taxon>Plutellidae</taxon>
        <taxon>Plutella</taxon>
    </lineage>
</organism>
<evidence type="ECO:0000256" key="1">
    <source>
        <dbReference type="ARBA" id="ARBA00005350"/>
    </source>
</evidence>
<name>A0A8S4G8C6_PLUXY</name>
<gene>
    <name evidence="4" type="ORF">PLXY2_LOCUS14156</name>
</gene>
<protein>
    <recommendedName>
        <fullName evidence="2">Phospholipid scramblase</fullName>
    </recommendedName>
</protein>
<keyword evidence="2" id="KW-0564">Palmitate</keyword>
<evidence type="ECO:0000256" key="2">
    <source>
        <dbReference type="RuleBase" id="RU363116"/>
    </source>
</evidence>
<feature type="region of interest" description="Disordered" evidence="3">
    <location>
        <begin position="1"/>
        <end position="24"/>
    </location>
</feature>
<dbReference type="Proteomes" id="UP000653454">
    <property type="component" value="Unassembled WGS sequence"/>
</dbReference>
<comment type="function">
    <text evidence="2">May mediate accelerated ATP-independent bidirectional transbilayer migration of phospholipids upon binding calcium ions that results in a loss of phospholipid asymmetry in the plasma membrane.</text>
</comment>
<reference evidence="4" key="1">
    <citation type="submission" date="2020-11" db="EMBL/GenBank/DDBJ databases">
        <authorList>
            <person name="Whiteford S."/>
        </authorList>
    </citation>
    <scope>NUCLEOTIDE SEQUENCE</scope>
</reference>
<dbReference type="GO" id="GO:0005886">
    <property type="term" value="C:plasma membrane"/>
    <property type="evidence" value="ECO:0007669"/>
    <property type="project" value="TreeGrafter"/>
</dbReference>
<dbReference type="PANTHER" id="PTHR23248">
    <property type="entry name" value="PHOSPHOLIPID SCRAMBLASE-RELATED"/>
    <property type="match status" value="1"/>
</dbReference>
<evidence type="ECO:0000313" key="4">
    <source>
        <dbReference type="EMBL" id="CAG9135921.1"/>
    </source>
</evidence>
<comment type="caution">
    <text evidence="4">The sequence shown here is derived from an EMBL/GenBank/DDBJ whole genome shotgun (WGS) entry which is preliminary data.</text>
</comment>
<sequence>MERDQYPKEGIDNPGATEDDGSNLRPDLVISVATASSLWGVPRPAAGVHGGLAVRGRADSSSPSADSTSSSGVTACSSSRPSRSMRGESLYIASEVSTATQRCLCGAGRAFTMHLHDNTRQEALQLQRRLAAASCCFPCRLQEMLVITPPGDYVGRVQQQCSWLAPAYLVKDAADQVLYVVEGPAQFQRSALVQSEFKIMSPDGLRVAGRIVHGWDRELVSFTTTLHVPASASQPRHKALLLAATFLMVCRGCMKL</sequence>
<dbReference type="AlphaFoldDB" id="A0A8S4G8C6"/>
<keyword evidence="2" id="KW-0449">Lipoprotein</keyword>
<keyword evidence="2" id="KW-0106">Calcium</keyword>
<dbReference type="InterPro" id="IPR005552">
    <property type="entry name" value="Scramblase"/>
</dbReference>
<accession>A0A8S4G8C6</accession>
<dbReference type="EMBL" id="CAJHNJ030000118">
    <property type="protein sequence ID" value="CAG9135921.1"/>
    <property type="molecule type" value="Genomic_DNA"/>
</dbReference>
<feature type="region of interest" description="Disordered" evidence="3">
    <location>
        <begin position="54"/>
        <end position="83"/>
    </location>
</feature>
<dbReference type="PANTHER" id="PTHR23248:SF4">
    <property type="entry name" value="PHOSPHOLIPID SCRAMBLASE"/>
    <property type="match status" value="1"/>
</dbReference>
<dbReference type="GO" id="GO:0017128">
    <property type="term" value="F:phospholipid scramblase activity"/>
    <property type="evidence" value="ECO:0007669"/>
    <property type="project" value="InterPro"/>
</dbReference>
<dbReference type="Pfam" id="PF03803">
    <property type="entry name" value="Scramblase"/>
    <property type="match status" value="1"/>
</dbReference>
<feature type="compositionally biased region" description="Low complexity" evidence="3">
    <location>
        <begin position="59"/>
        <end position="79"/>
    </location>
</feature>